<organism evidence="2 3">
    <name type="scientific">Nocardioides marmorisolisilvae</name>
    <dbReference type="NCBI Taxonomy" id="1542737"/>
    <lineage>
        <taxon>Bacteria</taxon>
        <taxon>Bacillati</taxon>
        <taxon>Actinomycetota</taxon>
        <taxon>Actinomycetes</taxon>
        <taxon>Propionibacteriales</taxon>
        <taxon>Nocardioidaceae</taxon>
        <taxon>Nocardioides</taxon>
    </lineage>
</organism>
<dbReference type="Pfam" id="PF04248">
    <property type="entry name" value="NTP_transf_9"/>
    <property type="match status" value="1"/>
</dbReference>
<dbReference type="EMBL" id="RJSG01000001">
    <property type="protein sequence ID" value="RNL80971.1"/>
    <property type="molecule type" value="Genomic_DNA"/>
</dbReference>
<gene>
    <name evidence="2" type="ORF">EFL95_00875</name>
</gene>
<evidence type="ECO:0000313" key="2">
    <source>
        <dbReference type="EMBL" id="RNL80971.1"/>
    </source>
</evidence>
<dbReference type="Gene3D" id="2.170.150.40">
    <property type="entry name" value="Domain of unknown function (DUF427)"/>
    <property type="match status" value="2"/>
</dbReference>
<evidence type="ECO:0000313" key="3">
    <source>
        <dbReference type="Proteomes" id="UP000277094"/>
    </source>
</evidence>
<dbReference type="InterPro" id="IPR038694">
    <property type="entry name" value="DUF427_sf"/>
</dbReference>
<dbReference type="PANTHER" id="PTHR34310">
    <property type="entry name" value="DUF427 DOMAIN PROTEIN (AFU_ORTHOLOGUE AFUA_3G02220)"/>
    <property type="match status" value="1"/>
</dbReference>
<comment type="caution">
    <text evidence="2">The sequence shown here is derived from an EMBL/GenBank/DDBJ whole genome shotgun (WGS) entry which is preliminary data.</text>
</comment>
<reference evidence="2 3" key="1">
    <citation type="submission" date="2018-11" db="EMBL/GenBank/DDBJ databases">
        <authorList>
            <person name="Li F."/>
        </authorList>
    </citation>
    <scope>NUCLEOTIDE SEQUENCE [LARGE SCALE GENOMIC DNA]</scope>
    <source>
        <strain evidence="2 3">KIS18-7</strain>
    </source>
</reference>
<sequence length="259" mass="29311">MAQMMSAVFTDLRSRLRFEPVRQQVRASYGGQMVAETTEAVLVWEPHSKIPAYAVPVRAIRVPMTTAPYRAPAHLPELIGYADRGRVHGTDGRTVTLTVGTEVITDAGFIVDDPDLADLVVLRWSAFDWHEEGTPMIVHPQDPYVRISTRPSERHLVVEYRGTRLAETHRAVVLLETELPPRWYLPRDDLTPGLFVESSTVTGCPYKGWASYLSLREDRRGKDLAWYYPEPLPDAVPVAGMVSFWNERVTLLVDGEELR</sequence>
<dbReference type="AlphaFoldDB" id="A0A3N0DZI5"/>
<keyword evidence="3" id="KW-1185">Reference proteome</keyword>
<name>A0A3N0DZI5_9ACTN</name>
<dbReference type="InterPro" id="IPR007361">
    <property type="entry name" value="DUF427"/>
</dbReference>
<dbReference type="PANTHER" id="PTHR34310:SF9">
    <property type="entry name" value="BLR5716 PROTEIN"/>
    <property type="match status" value="1"/>
</dbReference>
<dbReference type="Proteomes" id="UP000277094">
    <property type="component" value="Unassembled WGS sequence"/>
</dbReference>
<feature type="domain" description="DUF427" evidence="1">
    <location>
        <begin position="157"/>
        <end position="247"/>
    </location>
</feature>
<proteinExistence type="predicted"/>
<protein>
    <submittedName>
        <fullName evidence="2">DUF427 domain-containing protein</fullName>
    </submittedName>
</protein>
<evidence type="ECO:0000259" key="1">
    <source>
        <dbReference type="Pfam" id="PF04248"/>
    </source>
</evidence>
<accession>A0A3N0DZI5</accession>